<evidence type="ECO:0000256" key="4">
    <source>
        <dbReference type="SAM" id="MobiDB-lite"/>
    </source>
</evidence>
<dbReference type="InterPro" id="IPR001680">
    <property type="entry name" value="WD40_rpt"/>
</dbReference>
<dbReference type="InterPro" id="IPR036322">
    <property type="entry name" value="WD40_repeat_dom_sf"/>
</dbReference>
<dbReference type="SUPFAM" id="SSF52540">
    <property type="entry name" value="P-loop containing nucleoside triphosphate hydrolases"/>
    <property type="match status" value="1"/>
</dbReference>
<dbReference type="PROSITE" id="PS50082">
    <property type="entry name" value="WD_REPEATS_2"/>
    <property type="match status" value="3"/>
</dbReference>
<dbReference type="SUPFAM" id="SSF50978">
    <property type="entry name" value="WD40 repeat-like"/>
    <property type="match status" value="1"/>
</dbReference>
<dbReference type="Gene3D" id="3.40.50.300">
    <property type="entry name" value="P-loop containing nucleotide triphosphate hydrolases"/>
    <property type="match status" value="1"/>
</dbReference>
<protein>
    <submittedName>
        <fullName evidence="8">Uncharacterized protein</fullName>
    </submittedName>
</protein>
<proteinExistence type="predicted"/>
<keyword evidence="5" id="KW-0812">Transmembrane</keyword>
<dbReference type="AlphaFoldDB" id="A0A6S6T2C2"/>
<evidence type="ECO:0000256" key="1">
    <source>
        <dbReference type="ARBA" id="ARBA00022574"/>
    </source>
</evidence>
<gene>
    <name evidence="8" type="ORF">HELGO_WM14601</name>
</gene>
<feature type="repeat" description="WD" evidence="3">
    <location>
        <begin position="932"/>
        <end position="965"/>
    </location>
</feature>
<dbReference type="PANTHER" id="PTHR19879">
    <property type="entry name" value="TRANSCRIPTION INITIATION FACTOR TFIID"/>
    <property type="match status" value="1"/>
</dbReference>
<evidence type="ECO:0000259" key="7">
    <source>
        <dbReference type="Pfam" id="PF20703"/>
    </source>
</evidence>
<keyword evidence="5" id="KW-0472">Membrane</keyword>
<dbReference type="InterPro" id="IPR027417">
    <property type="entry name" value="P-loop_NTPase"/>
</dbReference>
<dbReference type="Pfam" id="PF00400">
    <property type="entry name" value="WD40"/>
    <property type="match status" value="3"/>
</dbReference>
<dbReference type="InterPro" id="IPR024977">
    <property type="entry name" value="Apc4-like_WD40_dom"/>
</dbReference>
<feature type="region of interest" description="Disordered" evidence="4">
    <location>
        <begin position="610"/>
        <end position="629"/>
    </location>
</feature>
<feature type="domain" description="Anaphase-promoting complex subunit 4-like WD40" evidence="6">
    <location>
        <begin position="899"/>
        <end position="959"/>
    </location>
</feature>
<organism evidence="8">
    <name type="scientific">uncultured Aureispira sp</name>
    <dbReference type="NCBI Taxonomy" id="1331704"/>
    <lineage>
        <taxon>Bacteria</taxon>
        <taxon>Pseudomonadati</taxon>
        <taxon>Bacteroidota</taxon>
        <taxon>Saprospiria</taxon>
        <taxon>Saprospirales</taxon>
        <taxon>Saprospiraceae</taxon>
        <taxon>Aureispira</taxon>
        <taxon>environmental samples</taxon>
    </lineage>
</organism>
<sequence length="1130" mass="126366">MQGVETLNIQAPYTGLRSFEQSDRSFFFGRERQLDELLRKLRSNRFLAVVGSNGNGKSSFIKAMLIPRLSEGFNGQAGAAWRIATCTPGNNPLENLSRQLAQRNVLHGDEMMDPSYPAKIEGMLRNGSLGIVEAFKKSSVGRGENLMIVVDQFEEIFNFSKKNKRNEEDAATFVNLLLNASRQKEAPIYIVLTMRSNHIGDCAEFRGLAEAINDGQFLIPRVKPEDLKRIIVNPLQHDRATKITGVRAEIDDSVIAAIVNDLGKNTDELATLQHTMLRMWNYWLDKEQNTEVPIGMSHYKSIGTIKGAMGRHAEEAYSDLDTEEKRIICERIFRAMVEKAPDGSASSRSVTVREMMEITERSMREVRLVIYTFSQSGRRFLSAPPVAEIDEDSVVNIAHDSLIKRWTRLKGWANEETDAAEMYGRLCAGAALYHDGKGSLWTDPELIMGLKWFNPEEHDEDNSWRLAPNKGWSKRYENTQIDYDRAIEFLTKSYEDTLAAQKREEEIGDRKDTKRKTLSVIGVGVVLFCVGMMLWALYSAGQAHRSQRIANANERESLRQTYLAELSKEEASRQEFYAELSAKKAMQEKSKAEAANLTAMEAARIAEARARQAKDAERDAKRKAEQARLATEDALRSKDIAIAQTEVANKEKANAVRQKEIALGIKGLSMAQSIAVKSVKEENEDVQGLLAKESYDMNSASGGNERDAFIYEAVYKALNRLEEVNKNNPDFNALNQAPEGRSRVGRIRAIKVADGDGRLYTVGSDGLLLKWKFDIYGSKAARKDKSNKPEILSSNSSVARTLDISPDGKHLARAGDGDKVLITDAESGQIINELDAHKGRRIWALKYTPNGKAIITAGDDGSGGTAVNYTNMDGATSPIIGKTPYRLTALDVSSNGEYLAGIGKSSEVWIWNLKNQRREFLLNDPRSEKNATAVAFNPQGRFVAVGYQDGTMMIWDMNKVNADPTYLPEKFLQHGSSISDVEFNKDGTMLIVGSLDKSATLWTVRDEKYRGYGDAKEFPYLGAQYNPIKLTNHSDWVTSVAFSNDGTKAITGTANGHLKLWEVDMTLYADQICDIIRQNLSDKSWRRYIGTDDPTGRTLYIETPNGGRRIPYSTCGEMVPQMKEARKLEE</sequence>
<dbReference type="InterPro" id="IPR015943">
    <property type="entry name" value="WD40/YVTN_repeat-like_dom_sf"/>
</dbReference>
<evidence type="ECO:0000313" key="8">
    <source>
        <dbReference type="EMBL" id="CAA6810847.1"/>
    </source>
</evidence>
<feature type="repeat" description="WD" evidence="3">
    <location>
        <begin position="1030"/>
        <end position="1064"/>
    </location>
</feature>
<dbReference type="CDD" id="cd00267">
    <property type="entry name" value="ABC_ATPase"/>
    <property type="match status" value="1"/>
</dbReference>
<dbReference type="InterPro" id="IPR049052">
    <property type="entry name" value="nSTAND1"/>
</dbReference>
<feature type="repeat" description="WD" evidence="3">
    <location>
        <begin position="971"/>
        <end position="1012"/>
    </location>
</feature>
<dbReference type="EMBL" id="CACVAQ010000169">
    <property type="protein sequence ID" value="CAA6810847.1"/>
    <property type="molecule type" value="Genomic_DNA"/>
</dbReference>
<keyword evidence="2" id="KW-0677">Repeat</keyword>
<keyword evidence="5" id="KW-1133">Transmembrane helix</keyword>
<dbReference type="SMART" id="SM00320">
    <property type="entry name" value="WD40"/>
    <property type="match status" value="7"/>
</dbReference>
<feature type="transmembrane region" description="Helical" evidence="5">
    <location>
        <begin position="518"/>
        <end position="538"/>
    </location>
</feature>
<feature type="domain" description="Novel STAND NTPase 1" evidence="7">
    <location>
        <begin position="12"/>
        <end position="435"/>
    </location>
</feature>
<evidence type="ECO:0000256" key="3">
    <source>
        <dbReference type="PROSITE-ProRule" id="PRU00221"/>
    </source>
</evidence>
<accession>A0A6S6T2C2</accession>
<dbReference type="PROSITE" id="PS00678">
    <property type="entry name" value="WD_REPEATS_1"/>
    <property type="match status" value="1"/>
</dbReference>
<dbReference type="PANTHER" id="PTHR19879:SF9">
    <property type="entry name" value="TRANSCRIPTION INITIATION FACTOR TFIID SUBUNIT 5"/>
    <property type="match status" value="1"/>
</dbReference>
<evidence type="ECO:0000259" key="6">
    <source>
        <dbReference type="Pfam" id="PF12894"/>
    </source>
</evidence>
<evidence type="ECO:0000256" key="2">
    <source>
        <dbReference type="ARBA" id="ARBA00022737"/>
    </source>
</evidence>
<keyword evidence="1 3" id="KW-0853">WD repeat</keyword>
<dbReference type="InterPro" id="IPR019775">
    <property type="entry name" value="WD40_repeat_CS"/>
</dbReference>
<dbReference type="PROSITE" id="PS50294">
    <property type="entry name" value="WD_REPEATS_REGION"/>
    <property type="match status" value="2"/>
</dbReference>
<dbReference type="Pfam" id="PF12894">
    <property type="entry name" value="ANAPC4_WD40"/>
    <property type="match status" value="1"/>
</dbReference>
<dbReference type="Pfam" id="PF20703">
    <property type="entry name" value="nSTAND1"/>
    <property type="match status" value="1"/>
</dbReference>
<evidence type="ECO:0000256" key="5">
    <source>
        <dbReference type="SAM" id="Phobius"/>
    </source>
</evidence>
<reference evidence="8" key="1">
    <citation type="submission" date="2020-01" db="EMBL/GenBank/DDBJ databases">
        <authorList>
            <person name="Meier V. D."/>
            <person name="Meier V D."/>
        </authorList>
    </citation>
    <scope>NUCLEOTIDE SEQUENCE</scope>
    <source>
        <strain evidence="8">HLG_WM_MAG_10</strain>
    </source>
</reference>
<dbReference type="Gene3D" id="2.130.10.10">
    <property type="entry name" value="YVTN repeat-like/Quinoprotein amine dehydrogenase"/>
    <property type="match status" value="2"/>
</dbReference>
<name>A0A6S6T2C2_9BACT</name>